<evidence type="ECO:0000313" key="1">
    <source>
        <dbReference type="EMBL" id="NIJ45417.1"/>
    </source>
</evidence>
<dbReference type="GO" id="GO:0051301">
    <property type="term" value="P:cell division"/>
    <property type="evidence" value="ECO:0007669"/>
    <property type="project" value="UniProtKB-KW"/>
</dbReference>
<keyword evidence="1" id="KW-0132">Cell division</keyword>
<keyword evidence="2" id="KW-1185">Reference proteome</keyword>
<dbReference type="Pfam" id="PF05164">
    <property type="entry name" value="ZapA"/>
    <property type="match status" value="1"/>
</dbReference>
<dbReference type="Proteomes" id="UP000745859">
    <property type="component" value="Unassembled WGS sequence"/>
</dbReference>
<dbReference type="SUPFAM" id="SSF102829">
    <property type="entry name" value="Cell division protein ZapA-like"/>
    <property type="match status" value="1"/>
</dbReference>
<evidence type="ECO:0000313" key="2">
    <source>
        <dbReference type="Proteomes" id="UP000745859"/>
    </source>
</evidence>
<name>A0ABX0U9D0_9FLAO</name>
<gene>
    <name evidence="1" type="ORF">FHR24_001885</name>
</gene>
<comment type="caution">
    <text evidence="1">The sequence shown here is derived from an EMBL/GenBank/DDBJ whole genome shotgun (WGS) entry which is preliminary data.</text>
</comment>
<reference evidence="1 2" key="1">
    <citation type="submission" date="2020-03" db="EMBL/GenBank/DDBJ databases">
        <title>Genomic Encyclopedia of Type Strains, Phase IV (KMG-IV): sequencing the most valuable type-strain genomes for metagenomic binning, comparative biology and taxonomic classification.</title>
        <authorList>
            <person name="Goeker M."/>
        </authorList>
    </citation>
    <scope>NUCLEOTIDE SEQUENCE [LARGE SCALE GENOMIC DNA]</scope>
    <source>
        <strain evidence="1 2">DSM 101599</strain>
    </source>
</reference>
<dbReference type="EMBL" id="JAASQL010000002">
    <property type="protein sequence ID" value="NIJ45417.1"/>
    <property type="molecule type" value="Genomic_DNA"/>
</dbReference>
<proteinExistence type="predicted"/>
<dbReference type="InterPro" id="IPR036192">
    <property type="entry name" value="Cell_div_ZapA-like_sf"/>
</dbReference>
<protein>
    <submittedName>
        <fullName evidence="1">Cell division protein ZapA</fullName>
    </submittedName>
</protein>
<keyword evidence="1" id="KW-0131">Cell cycle</keyword>
<dbReference type="RefSeq" id="WP_167187432.1">
    <property type="nucleotide sequence ID" value="NZ_JAASQL010000002.1"/>
</dbReference>
<organism evidence="1 2">
    <name type="scientific">Wenyingzhuangia heitensis</name>
    <dbReference type="NCBI Taxonomy" id="1487859"/>
    <lineage>
        <taxon>Bacteria</taxon>
        <taxon>Pseudomonadati</taxon>
        <taxon>Bacteroidota</taxon>
        <taxon>Flavobacteriia</taxon>
        <taxon>Flavobacteriales</taxon>
        <taxon>Flavobacteriaceae</taxon>
        <taxon>Wenyingzhuangia</taxon>
    </lineage>
</organism>
<accession>A0ABX0U9D0</accession>
<sequence>MADSYKINVAIGGRNYPISVSSTVEEQGVRAAASKINKLISDYESNYAVNDKQDVLAMCALQFASLIEVNKVIKEEEIGATITKISKLNSKLESYLQK</sequence>
<dbReference type="InterPro" id="IPR007838">
    <property type="entry name" value="Cell_div_ZapA-like"/>
</dbReference>